<proteinExistence type="predicted"/>
<accession>A0ABV5CJ78</accession>
<dbReference type="InterPro" id="IPR021352">
    <property type="entry name" value="DUF2971"/>
</dbReference>
<organism evidence="1 2">
    <name type="scientific">Albibacterium profundi</name>
    <dbReference type="NCBI Taxonomy" id="3134906"/>
    <lineage>
        <taxon>Bacteria</taxon>
        <taxon>Pseudomonadati</taxon>
        <taxon>Bacteroidota</taxon>
        <taxon>Sphingobacteriia</taxon>
        <taxon>Sphingobacteriales</taxon>
        <taxon>Sphingobacteriaceae</taxon>
        <taxon>Albibacterium</taxon>
    </lineage>
</organism>
<keyword evidence="2" id="KW-1185">Reference proteome</keyword>
<dbReference type="Pfam" id="PF11185">
    <property type="entry name" value="DUF2971"/>
    <property type="match status" value="1"/>
</dbReference>
<dbReference type="EMBL" id="JBBVGT010000002">
    <property type="protein sequence ID" value="MFB5946432.1"/>
    <property type="molecule type" value="Genomic_DNA"/>
</dbReference>
<comment type="caution">
    <text evidence="1">The sequence shown here is derived from an EMBL/GenBank/DDBJ whole genome shotgun (WGS) entry which is preliminary data.</text>
</comment>
<dbReference type="Proteomes" id="UP001580928">
    <property type="component" value="Unassembled WGS sequence"/>
</dbReference>
<dbReference type="RefSeq" id="WP_375557933.1">
    <property type="nucleotide sequence ID" value="NZ_JBBVGT010000002.1"/>
</dbReference>
<evidence type="ECO:0000313" key="2">
    <source>
        <dbReference type="Proteomes" id="UP001580928"/>
    </source>
</evidence>
<name>A0ABV5CJ78_9SPHI</name>
<protein>
    <submittedName>
        <fullName evidence="1">DUF2971 domain-containing protein</fullName>
    </submittedName>
</protein>
<evidence type="ECO:0000313" key="1">
    <source>
        <dbReference type="EMBL" id="MFB5946432.1"/>
    </source>
</evidence>
<reference evidence="1 2" key="1">
    <citation type="submission" date="2024-04" db="EMBL/GenBank/DDBJ databases">
        <title>Albibacterium profundi sp. nov., isolated from sediment of the Challenger Deep of Mariana Trench.</title>
        <authorList>
            <person name="Wang Y."/>
        </authorList>
    </citation>
    <scope>NUCLEOTIDE SEQUENCE [LARGE SCALE GENOMIC DNA]</scope>
    <source>
        <strain evidence="1 2">RHL897</strain>
    </source>
</reference>
<sequence>MWRSYGANYQQNCKGFLVRVKLDEFIDELSKIESKNSHISKLVYGNVSYYDFNKENNIQKVKYPGFRKHESFKDESEFRLICYDKESTFNDNNYLKLSSWFYEGIRISAHPEFSLTEYHDFRVDLESKFDVSLELSELYIWYKLKETLKNRIS</sequence>
<gene>
    <name evidence="1" type="ORF">WKR92_11370</name>
</gene>